<sequence>MSSSIKKTVDSHRGDEDHVVHEQSRSRTNCWPAHRIYTCKDDQSLSPRRATEAEQASQGNVTSRPHSALARAPWQQSTPSRADGTADCPVTWRLLWQTGYLPELAHSVQLARSHTGNYLHESKSTQRQQMARLG</sequence>
<name>A0AC60A4H8_RANTA</name>
<protein>
    <submittedName>
        <fullName evidence="1">Uncharacterized protein</fullName>
    </submittedName>
</protein>
<accession>A0AC60A4H8</accession>
<evidence type="ECO:0000313" key="1">
    <source>
        <dbReference type="EMBL" id="CAN0553784.1"/>
    </source>
</evidence>
<reference evidence="1" key="1">
    <citation type="submission" date="2023-05" db="EMBL/GenBank/DDBJ databases">
        <authorList>
            <consortium name="ELIXIR-Norway"/>
        </authorList>
    </citation>
    <scope>NUCLEOTIDE SEQUENCE</scope>
</reference>
<dbReference type="Proteomes" id="UP001162501">
    <property type="component" value="Chromosome 7"/>
</dbReference>
<proteinExistence type="predicted"/>
<dbReference type="EMBL" id="OX596091">
    <property type="protein sequence ID" value="CAN0553784.1"/>
    <property type="molecule type" value="Genomic_DNA"/>
</dbReference>
<gene>
    <name evidence="1" type="ORF">MRATA1EN22A_LOCUS26592</name>
</gene>
<reference evidence="1" key="2">
    <citation type="submission" date="2025-03" db="EMBL/GenBank/DDBJ databases">
        <authorList>
            <consortium name="ELIXIR-Norway"/>
            <consortium name="Elixir Norway"/>
        </authorList>
    </citation>
    <scope>NUCLEOTIDE SEQUENCE</scope>
</reference>
<evidence type="ECO:0000313" key="2">
    <source>
        <dbReference type="Proteomes" id="UP001162501"/>
    </source>
</evidence>
<organism evidence="1 2">
    <name type="scientific">Rangifer tarandus platyrhynchus</name>
    <name type="common">Svalbard reindeer</name>
    <dbReference type="NCBI Taxonomy" id="3082113"/>
    <lineage>
        <taxon>Eukaryota</taxon>
        <taxon>Metazoa</taxon>
        <taxon>Chordata</taxon>
        <taxon>Craniata</taxon>
        <taxon>Vertebrata</taxon>
        <taxon>Euteleostomi</taxon>
        <taxon>Mammalia</taxon>
        <taxon>Eutheria</taxon>
        <taxon>Laurasiatheria</taxon>
        <taxon>Artiodactyla</taxon>
        <taxon>Ruminantia</taxon>
        <taxon>Pecora</taxon>
        <taxon>Cervidae</taxon>
        <taxon>Odocoileinae</taxon>
        <taxon>Rangifer</taxon>
    </lineage>
</organism>